<reference evidence="2" key="2">
    <citation type="submission" date="2015-06" db="UniProtKB">
        <authorList>
            <consortium name="EnsemblPlants"/>
        </authorList>
    </citation>
    <scope>IDENTIFICATION</scope>
</reference>
<protein>
    <submittedName>
        <fullName evidence="2">Uncharacterized protein</fullName>
    </submittedName>
</protein>
<feature type="compositionally biased region" description="Basic and acidic residues" evidence="1">
    <location>
        <begin position="70"/>
        <end position="84"/>
    </location>
</feature>
<dbReference type="AlphaFoldDB" id="A0A0E0Q3E4"/>
<organism evidence="2 3">
    <name type="scientific">Oryza rufipogon</name>
    <name type="common">Brownbeard rice</name>
    <name type="synonym">Asian wild rice</name>
    <dbReference type="NCBI Taxonomy" id="4529"/>
    <lineage>
        <taxon>Eukaryota</taxon>
        <taxon>Viridiplantae</taxon>
        <taxon>Streptophyta</taxon>
        <taxon>Embryophyta</taxon>
        <taxon>Tracheophyta</taxon>
        <taxon>Spermatophyta</taxon>
        <taxon>Magnoliopsida</taxon>
        <taxon>Liliopsida</taxon>
        <taxon>Poales</taxon>
        <taxon>Poaceae</taxon>
        <taxon>BOP clade</taxon>
        <taxon>Oryzoideae</taxon>
        <taxon>Oryzeae</taxon>
        <taxon>Oryzinae</taxon>
        <taxon>Oryza</taxon>
    </lineage>
</organism>
<name>A0A0E0Q3E4_ORYRU</name>
<dbReference type="Proteomes" id="UP000008022">
    <property type="component" value="Unassembled WGS sequence"/>
</dbReference>
<dbReference type="EnsemblPlants" id="ORUFI07G01160.2">
    <property type="protein sequence ID" value="ORUFI07G01160.2"/>
    <property type="gene ID" value="ORUFI07G01160"/>
</dbReference>
<dbReference type="Gramene" id="ORUFI07G01160.2">
    <property type="protein sequence ID" value="ORUFI07G01160.2"/>
    <property type="gene ID" value="ORUFI07G01160"/>
</dbReference>
<evidence type="ECO:0000313" key="3">
    <source>
        <dbReference type="Proteomes" id="UP000008022"/>
    </source>
</evidence>
<accession>A0A0E0Q3E4</accession>
<feature type="region of interest" description="Disordered" evidence="1">
    <location>
        <begin position="46"/>
        <end position="84"/>
    </location>
</feature>
<sequence length="136" mass="15214">MAYEVAEGVIRYHGLVCDKPSLCLLHNDTNPEQQSLQSLLHGCSNNITEGKPSTEPAIAMRGRSPPGQQHHYDTKPLKRRPHEGCDAERRRRHLSKGLDKVFTQSSLPREEGYLNHALRRVTMPEGVVTVGPKKLG</sequence>
<reference evidence="3" key="1">
    <citation type="submission" date="2013-06" db="EMBL/GenBank/DDBJ databases">
        <authorList>
            <person name="Zhao Q."/>
        </authorList>
    </citation>
    <scope>NUCLEOTIDE SEQUENCE</scope>
    <source>
        <strain evidence="3">cv. W1943</strain>
    </source>
</reference>
<keyword evidence="3" id="KW-1185">Reference proteome</keyword>
<proteinExistence type="predicted"/>
<evidence type="ECO:0000313" key="2">
    <source>
        <dbReference type="EnsemblPlants" id="ORUFI07G01160.2"/>
    </source>
</evidence>
<evidence type="ECO:0000256" key="1">
    <source>
        <dbReference type="SAM" id="MobiDB-lite"/>
    </source>
</evidence>
<dbReference type="HOGENOM" id="CLU_1878828_0_0_1"/>